<dbReference type="EMBL" id="FAXC01000295">
    <property type="protein sequence ID" value="CUV09763.1"/>
    <property type="molecule type" value="Genomic_DNA"/>
</dbReference>
<sequence>MAEEQLKKEDQLFIHLVNTFVQSAWISLGKVKNPVTDILERNLEQATYYIDLLDMLQTKMKGNLSEWEEQYIIHSLSELKLNFIDEQKKGSEETVNSDNDKVDGTSTKAEETVEEKPKVKKKKPKVKKKKPKKK</sequence>
<dbReference type="AlphaFoldDB" id="A0A160VGP3"/>
<dbReference type="Pfam" id="PF08899">
    <property type="entry name" value="DUF1844"/>
    <property type="match status" value="1"/>
</dbReference>
<organism evidence="2">
    <name type="scientific">hydrothermal vent metagenome</name>
    <dbReference type="NCBI Taxonomy" id="652676"/>
    <lineage>
        <taxon>unclassified sequences</taxon>
        <taxon>metagenomes</taxon>
        <taxon>ecological metagenomes</taxon>
    </lineage>
</organism>
<proteinExistence type="predicted"/>
<gene>
    <name evidence="2" type="ORF">MGWOODY_Mmi238</name>
</gene>
<accession>A0A160VGP3</accession>
<evidence type="ECO:0000313" key="2">
    <source>
        <dbReference type="EMBL" id="CUV09763.1"/>
    </source>
</evidence>
<evidence type="ECO:0000256" key="1">
    <source>
        <dbReference type="SAM" id="MobiDB-lite"/>
    </source>
</evidence>
<evidence type="ECO:0008006" key="3">
    <source>
        <dbReference type="Google" id="ProtNLM"/>
    </source>
</evidence>
<name>A0A160VGP3_9ZZZZ</name>
<protein>
    <recommendedName>
        <fullName evidence="3">DUF1844 domain-containing protein</fullName>
    </recommendedName>
</protein>
<feature type="compositionally biased region" description="Basic residues" evidence="1">
    <location>
        <begin position="118"/>
        <end position="134"/>
    </location>
</feature>
<reference evidence="2" key="1">
    <citation type="submission" date="2015-10" db="EMBL/GenBank/DDBJ databases">
        <authorList>
            <person name="Gilbert D.G."/>
        </authorList>
    </citation>
    <scope>NUCLEOTIDE SEQUENCE</scope>
</reference>
<feature type="compositionally biased region" description="Basic and acidic residues" evidence="1">
    <location>
        <begin position="89"/>
        <end position="117"/>
    </location>
</feature>
<feature type="region of interest" description="Disordered" evidence="1">
    <location>
        <begin position="89"/>
        <end position="134"/>
    </location>
</feature>
<dbReference type="InterPro" id="IPR014995">
    <property type="entry name" value="DUF1844"/>
</dbReference>